<dbReference type="GO" id="GO:0006269">
    <property type="term" value="P:DNA replication, synthesis of primer"/>
    <property type="evidence" value="ECO:0007669"/>
    <property type="project" value="UniProtKB-KW"/>
</dbReference>
<dbReference type="GO" id="GO:1990077">
    <property type="term" value="C:primosome complex"/>
    <property type="evidence" value="ECO:0007669"/>
    <property type="project" value="UniProtKB-KW"/>
</dbReference>
<dbReference type="InterPro" id="IPR007693">
    <property type="entry name" value="DNA_helicase_DnaB-like_N"/>
</dbReference>
<evidence type="ECO:0000256" key="3">
    <source>
        <dbReference type="ARBA" id="ARBA00022705"/>
    </source>
</evidence>
<evidence type="ECO:0000256" key="1">
    <source>
        <dbReference type="ARBA" id="ARBA00008428"/>
    </source>
</evidence>
<accession>A0A3S2Y7L4</accession>
<comment type="similarity">
    <text evidence="1">Belongs to the helicase family. DnaB subfamily.</text>
</comment>
<dbReference type="InterPro" id="IPR007694">
    <property type="entry name" value="DNA_helicase_DnaB-like_C"/>
</dbReference>
<dbReference type="InterPro" id="IPR027417">
    <property type="entry name" value="P-loop_NTPase"/>
</dbReference>
<dbReference type="Pfam" id="PF00772">
    <property type="entry name" value="DnaB"/>
    <property type="match status" value="1"/>
</dbReference>
<evidence type="ECO:0000256" key="8">
    <source>
        <dbReference type="ARBA" id="ARBA00023125"/>
    </source>
</evidence>
<dbReference type="EMBL" id="SACO01000010">
    <property type="protein sequence ID" value="RVU04116.1"/>
    <property type="molecule type" value="Genomic_DNA"/>
</dbReference>
<sequence length="468" mass="50772">MRSPAMVNPLSATPSLANLEAEAVLLGGLLIDNRQIEAVGDRLAAPDFYEPLHGRIFEAITRESAFGHTVSPITLRPYFEGDPAMQSLGGLSYLARLTSDGQGLYSLPTLVQQIADLSRRRKLHAALATAAEACADMEQALPDIVANADAALTLPDASREARELTAQEALFEMRQNAKASSVGIICGSIPNADATLGSLRAGQLIVIAARPAMGKTAFALSYATGAAKQGNGVLFVSLEMSAEDLAERLASDLSYGADGRDALPYSVVRSGRLNDRQRCRLAEIDHEASRLPLYVTDPAHMRIGQLDRCIRRFSRRMAANDQRLDLVIVDYLQLLQPDTKGRSEYEAISEVSRMLKALAKRHGVAIMALAQLSREVEKRPDKRPQLADLRGSGQIEQDADIIAFLLRQEYYLRQAEPDLGTSERLAWEEALDAVSGLLELIVAKKRAGVTGSAFCRFEGAFQAVRGAA</sequence>
<proteinExistence type="inferred from homology"/>
<name>A0A3S2Y7L4_9SPHN</name>
<dbReference type="Proteomes" id="UP000282837">
    <property type="component" value="Unassembled WGS sequence"/>
</dbReference>
<keyword evidence="2" id="KW-0639">Primosome</keyword>
<organism evidence="13 14">
    <name type="scientific">Novosphingobium umbonatum</name>
    <dbReference type="NCBI Taxonomy" id="1908524"/>
    <lineage>
        <taxon>Bacteria</taxon>
        <taxon>Pseudomonadati</taxon>
        <taxon>Pseudomonadota</taxon>
        <taxon>Alphaproteobacteria</taxon>
        <taxon>Sphingomonadales</taxon>
        <taxon>Sphingomonadaceae</taxon>
        <taxon>Novosphingobium</taxon>
    </lineage>
</organism>
<gene>
    <name evidence="13" type="ORF">EOE18_13170</name>
</gene>
<dbReference type="GO" id="GO:0043139">
    <property type="term" value="F:5'-3' DNA helicase activity"/>
    <property type="evidence" value="ECO:0007669"/>
    <property type="project" value="UniProtKB-EC"/>
</dbReference>
<comment type="catalytic activity">
    <reaction evidence="11">
        <text>ATP + H2O = ADP + phosphate + H(+)</text>
        <dbReference type="Rhea" id="RHEA:13065"/>
        <dbReference type="ChEBI" id="CHEBI:15377"/>
        <dbReference type="ChEBI" id="CHEBI:15378"/>
        <dbReference type="ChEBI" id="CHEBI:30616"/>
        <dbReference type="ChEBI" id="CHEBI:43474"/>
        <dbReference type="ChEBI" id="CHEBI:456216"/>
        <dbReference type="EC" id="5.6.2.3"/>
    </reaction>
</comment>
<protein>
    <recommendedName>
        <fullName evidence="10">DNA 5'-3' helicase</fullName>
        <ecNumber evidence="10">5.6.2.3</ecNumber>
    </recommendedName>
</protein>
<dbReference type="EC" id="5.6.2.3" evidence="10"/>
<dbReference type="GO" id="GO:0016787">
    <property type="term" value="F:hydrolase activity"/>
    <property type="evidence" value="ECO:0007669"/>
    <property type="project" value="UniProtKB-KW"/>
</dbReference>
<dbReference type="PROSITE" id="PS51199">
    <property type="entry name" value="SF4_HELICASE"/>
    <property type="match status" value="1"/>
</dbReference>
<evidence type="ECO:0000256" key="11">
    <source>
        <dbReference type="ARBA" id="ARBA00048954"/>
    </source>
</evidence>
<keyword evidence="7" id="KW-0067">ATP-binding</keyword>
<dbReference type="Pfam" id="PF03796">
    <property type="entry name" value="DnaB_C"/>
    <property type="match status" value="1"/>
</dbReference>
<keyword evidence="5" id="KW-0378">Hydrolase</keyword>
<keyword evidence="6" id="KW-0347">Helicase</keyword>
<dbReference type="GO" id="GO:0003677">
    <property type="term" value="F:DNA binding"/>
    <property type="evidence" value="ECO:0007669"/>
    <property type="project" value="UniProtKB-KW"/>
</dbReference>
<keyword evidence="8" id="KW-0238">DNA-binding</keyword>
<evidence type="ECO:0000259" key="12">
    <source>
        <dbReference type="PROSITE" id="PS51199"/>
    </source>
</evidence>
<keyword evidence="14" id="KW-1185">Reference proteome</keyword>
<comment type="caution">
    <text evidence="13">The sequence shown here is derived from an EMBL/GenBank/DDBJ whole genome shotgun (WGS) entry which is preliminary data.</text>
</comment>
<feature type="domain" description="SF4 helicase" evidence="12">
    <location>
        <begin position="178"/>
        <end position="468"/>
    </location>
</feature>
<evidence type="ECO:0000256" key="2">
    <source>
        <dbReference type="ARBA" id="ARBA00022515"/>
    </source>
</evidence>
<keyword evidence="9" id="KW-0413">Isomerase</keyword>
<dbReference type="InterPro" id="IPR036185">
    <property type="entry name" value="DNA_heli_DnaB-like_N_sf"/>
</dbReference>
<dbReference type="AlphaFoldDB" id="A0A3S2Y7L4"/>
<dbReference type="SUPFAM" id="SSF48024">
    <property type="entry name" value="N-terminal domain of DnaB helicase"/>
    <property type="match status" value="1"/>
</dbReference>
<dbReference type="GO" id="GO:0005829">
    <property type="term" value="C:cytosol"/>
    <property type="evidence" value="ECO:0007669"/>
    <property type="project" value="TreeGrafter"/>
</dbReference>
<dbReference type="InterPro" id="IPR016136">
    <property type="entry name" value="DNA_helicase_N/primase_C"/>
</dbReference>
<evidence type="ECO:0000313" key="14">
    <source>
        <dbReference type="Proteomes" id="UP000282837"/>
    </source>
</evidence>
<dbReference type="Gene3D" id="1.10.860.10">
    <property type="entry name" value="DNAb Helicase, Chain A"/>
    <property type="match status" value="1"/>
</dbReference>
<evidence type="ECO:0000256" key="5">
    <source>
        <dbReference type="ARBA" id="ARBA00022801"/>
    </source>
</evidence>
<evidence type="ECO:0000313" key="13">
    <source>
        <dbReference type="EMBL" id="RVU04116.1"/>
    </source>
</evidence>
<evidence type="ECO:0000256" key="6">
    <source>
        <dbReference type="ARBA" id="ARBA00022806"/>
    </source>
</evidence>
<evidence type="ECO:0000256" key="10">
    <source>
        <dbReference type="ARBA" id="ARBA00044969"/>
    </source>
</evidence>
<dbReference type="PANTHER" id="PTHR30153:SF2">
    <property type="entry name" value="REPLICATIVE DNA HELICASE"/>
    <property type="match status" value="1"/>
</dbReference>
<keyword evidence="4" id="KW-0547">Nucleotide-binding</keyword>
<keyword evidence="3" id="KW-0235">DNA replication</keyword>
<evidence type="ECO:0000256" key="4">
    <source>
        <dbReference type="ARBA" id="ARBA00022741"/>
    </source>
</evidence>
<dbReference type="SUPFAM" id="SSF52540">
    <property type="entry name" value="P-loop containing nucleoside triphosphate hydrolases"/>
    <property type="match status" value="1"/>
</dbReference>
<dbReference type="OrthoDB" id="9773982at2"/>
<dbReference type="PANTHER" id="PTHR30153">
    <property type="entry name" value="REPLICATIVE DNA HELICASE DNAB"/>
    <property type="match status" value="1"/>
</dbReference>
<reference evidence="13 14" key="1">
    <citation type="submission" date="2019-01" db="EMBL/GenBank/DDBJ databases">
        <authorList>
            <person name="Chen W.-M."/>
        </authorList>
    </citation>
    <scope>NUCLEOTIDE SEQUENCE [LARGE SCALE GENOMIC DNA]</scope>
    <source>
        <strain evidence="13 14">FSY-9</strain>
    </source>
</reference>
<evidence type="ECO:0000256" key="7">
    <source>
        <dbReference type="ARBA" id="ARBA00022840"/>
    </source>
</evidence>
<dbReference type="GO" id="GO:0005524">
    <property type="term" value="F:ATP binding"/>
    <property type="evidence" value="ECO:0007669"/>
    <property type="project" value="UniProtKB-KW"/>
</dbReference>
<evidence type="ECO:0000256" key="9">
    <source>
        <dbReference type="ARBA" id="ARBA00023235"/>
    </source>
</evidence>
<dbReference type="Gene3D" id="3.40.50.300">
    <property type="entry name" value="P-loop containing nucleotide triphosphate hydrolases"/>
    <property type="match status" value="1"/>
</dbReference>